<proteinExistence type="predicted"/>
<dbReference type="AlphaFoldDB" id="A0A7Y9XFI9"/>
<organism evidence="2 3">
    <name type="scientific">Nocardiopsis sinuspersici</name>
    <dbReference type="NCBI Taxonomy" id="501010"/>
    <lineage>
        <taxon>Bacteria</taxon>
        <taxon>Bacillati</taxon>
        <taxon>Actinomycetota</taxon>
        <taxon>Actinomycetes</taxon>
        <taxon>Streptosporangiales</taxon>
        <taxon>Nocardiopsidaceae</taxon>
        <taxon>Nocardiopsis</taxon>
    </lineage>
</organism>
<reference evidence="2 3" key="1">
    <citation type="submission" date="2020-07" db="EMBL/GenBank/DDBJ databases">
        <title>Sequencing the genomes of 1000 actinobacteria strains.</title>
        <authorList>
            <person name="Klenk H.-P."/>
        </authorList>
    </citation>
    <scope>NUCLEOTIDE SEQUENCE [LARGE SCALE GENOMIC DNA]</scope>
    <source>
        <strain evidence="2 3">DSM 45278</strain>
    </source>
</reference>
<accession>A0A7Y9XFI9</accession>
<evidence type="ECO:0000313" key="2">
    <source>
        <dbReference type="EMBL" id="NYH54954.1"/>
    </source>
</evidence>
<dbReference type="Proteomes" id="UP000584931">
    <property type="component" value="Unassembled WGS sequence"/>
</dbReference>
<dbReference type="EMBL" id="JACCHL010000001">
    <property type="protein sequence ID" value="NYH54954.1"/>
    <property type="molecule type" value="Genomic_DNA"/>
</dbReference>
<evidence type="ECO:0000256" key="1">
    <source>
        <dbReference type="SAM" id="MobiDB-lite"/>
    </source>
</evidence>
<evidence type="ECO:0000313" key="3">
    <source>
        <dbReference type="Proteomes" id="UP000584931"/>
    </source>
</evidence>
<sequence length="42" mass="4390">MTRLRGRRAAHEPHPLVSPPGLTGSHGAGLGAETDGDDRKQS</sequence>
<protein>
    <submittedName>
        <fullName evidence="2">Uncharacterized protein</fullName>
    </submittedName>
</protein>
<gene>
    <name evidence="2" type="ORF">HNR06_004543</name>
</gene>
<comment type="caution">
    <text evidence="2">The sequence shown here is derived from an EMBL/GenBank/DDBJ whole genome shotgun (WGS) entry which is preliminary data.</text>
</comment>
<name>A0A7Y9XFI9_9ACTN</name>
<feature type="region of interest" description="Disordered" evidence="1">
    <location>
        <begin position="1"/>
        <end position="42"/>
    </location>
</feature>